<feature type="chain" id="PRO_5019020483" evidence="5">
    <location>
        <begin position="23"/>
        <end position="1013"/>
    </location>
</feature>
<evidence type="ECO:0000256" key="1">
    <source>
        <dbReference type="ARBA" id="ARBA00004442"/>
    </source>
</evidence>
<keyword evidence="4" id="KW-0798">TonB box</keyword>
<keyword evidence="5" id="KW-0732">Signal</keyword>
<accession>A0A401U7S6</accession>
<dbReference type="InterPro" id="IPR012910">
    <property type="entry name" value="Plug_dom"/>
</dbReference>
<reference evidence="8 9" key="1">
    <citation type="submission" date="2018-11" db="EMBL/GenBank/DDBJ databases">
        <title>Chryseotalea sanarue gen. nov., sp., nov., a member of the family Cytophagaceae, isolated from a brackish lake in Hamamatsu Japan.</title>
        <authorList>
            <person name="Maejima Y."/>
            <person name="Iino T."/>
            <person name="Muraguchi Y."/>
            <person name="Fukuda K."/>
            <person name="Ohkuma M."/>
            <person name="Moriuchi R."/>
            <person name="Dohra H."/>
            <person name="Kimbara K."/>
            <person name="Shintani M."/>
        </authorList>
    </citation>
    <scope>NUCLEOTIDE SEQUENCE [LARGE SCALE GENOMIC DNA]</scope>
    <source>
        <strain evidence="8 9">Ys</strain>
    </source>
</reference>
<dbReference type="PANTHER" id="PTHR40980">
    <property type="entry name" value="PLUG DOMAIN-CONTAINING PROTEIN"/>
    <property type="match status" value="1"/>
</dbReference>
<evidence type="ECO:0000256" key="2">
    <source>
        <dbReference type="ARBA" id="ARBA00023136"/>
    </source>
</evidence>
<gene>
    <name evidence="8" type="ORF">SanaruYs_11620</name>
</gene>
<evidence type="ECO:0000313" key="8">
    <source>
        <dbReference type="EMBL" id="GCC50943.1"/>
    </source>
</evidence>
<comment type="subcellular location">
    <subcellularLocation>
        <location evidence="1 4">Cell outer membrane</location>
    </subcellularLocation>
</comment>
<feature type="domain" description="TonB-dependent receptor-like beta-barrel" evidence="6">
    <location>
        <begin position="517"/>
        <end position="980"/>
    </location>
</feature>
<evidence type="ECO:0000259" key="7">
    <source>
        <dbReference type="Pfam" id="PF07715"/>
    </source>
</evidence>
<dbReference type="NCBIfam" id="TIGR01782">
    <property type="entry name" value="TonB-Xanth-Caul"/>
    <property type="match status" value="1"/>
</dbReference>
<dbReference type="Gene3D" id="2.60.40.1120">
    <property type="entry name" value="Carboxypeptidase-like, regulatory domain"/>
    <property type="match status" value="1"/>
</dbReference>
<evidence type="ECO:0000313" key="9">
    <source>
        <dbReference type="Proteomes" id="UP000288227"/>
    </source>
</evidence>
<feature type="domain" description="TonB-dependent receptor plug" evidence="7">
    <location>
        <begin position="223"/>
        <end position="323"/>
    </location>
</feature>
<dbReference type="AlphaFoldDB" id="A0A401U7S6"/>
<organism evidence="8 9">
    <name type="scientific">Chryseotalea sanaruensis</name>
    <dbReference type="NCBI Taxonomy" id="2482724"/>
    <lineage>
        <taxon>Bacteria</taxon>
        <taxon>Pseudomonadati</taxon>
        <taxon>Bacteroidota</taxon>
        <taxon>Cytophagia</taxon>
        <taxon>Cytophagales</taxon>
        <taxon>Chryseotaleaceae</taxon>
        <taxon>Chryseotalea</taxon>
    </lineage>
</organism>
<proteinExistence type="inferred from homology"/>
<evidence type="ECO:0000256" key="3">
    <source>
        <dbReference type="ARBA" id="ARBA00023237"/>
    </source>
</evidence>
<dbReference type="SUPFAM" id="SSF56935">
    <property type="entry name" value="Porins"/>
    <property type="match status" value="1"/>
</dbReference>
<feature type="signal peptide" evidence="5">
    <location>
        <begin position="1"/>
        <end position="22"/>
    </location>
</feature>
<dbReference type="InterPro" id="IPR010104">
    <property type="entry name" value="TonB_rcpt_bac"/>
</dbReference>
<dbReference type="InterPro" id="IPR000531">
    <property type="entry name" value="Beta-barrel_TonB"/>
</dbReference>
<comment type="caution">
    <text evidence="8">The sequence shown here is derived from an EMBL/GenBank/DDBJ whole genome shotgun (WGS) entry which is preliminary data.</text>
</comment>
<comment type="similarity">
    <text evidence="4">Belongs to the TonB-dependent receptor family.</text>
</comment>
<keyword evidence="3" id="KW-0998">Cell outer membrane</keyword>
<sequence length="1013" mass="113238">MTTKYALTILCIQCLTLNLLFANNGNAQNLYAVPLSLNAKNKSISEVFTLIEKETDFTFTYNPKKVDLSKLITLAETDNSLGKVLDKISKTNQISFRQINTIIVVNAVSAKESSALGSVSGRIVDKQLNETLPGASIKVVDSNVGTVTDLNGEFTLRVPEGEITLEFTYIGFKKEVQKVNVVGNANIFIEVKMSSDIQELENIVVTGTLQGQQRALNQQKSADNIKNIVSADQIGRFPDVNVAEALQRLPAVNIERDQGEGRYVLVRGLAPQFTNISINGEQVPSPEAGVRYVALDAVPADQLASIEVSKAITPDMDGDAIGGSVNLITRTAQSEETSIRASALMGYNDIVGRANLQGSLEVSKRFLNNKLGVMLNSSYYETDRGSDNWERDGDEMEIRDYELVRTRLGLSSTIDYKINNQNELYFRTLYNKFTDREQRRTYLLVPNVDNSPFESNEIERATKDRLEKQIVSSFNLGGKHTFAKLNLDYEVAYAEAIQDTPFDIEVNTVGEFDDIQIDFATNPEYPTFTINGVGNLNPNNDYLNNANYEFDEFVSGRTYALDVNKTAKFNIGIPYQLGNGDGLFKFGGKARLKEKSFDITENVFGWAGGDVVFGDLEGDYTLEKFQGGPAGEFLNGKYLIRPNIDVSRVMNHFNNNRNGYELDVEGKLATEAVESYKATEDVYAAYAMTKVQLKKLMVLAGLRYETTKVGYQSEEVYYDFEGDLDEIVPVSGETDYAFILPQVHAKYRINESTNIRFAATRSYSRPNFESIVPAQEIDLNAREGSVGNPLLKPVSATNIDLLGEKYFGTVGILSGGVFYKRLDDFIFNKRFEVSSYNGRNFGTDIQLTQAQNGEEANLLGVELAYQQNLLFLPGKLSGLSVYANYTFTKSAANIQSREDINETEEVRLPGQAKHVGNFSLGYDLGRLNIRLSSNFNGEYITELGDDASEDLFVKDRVQLDATATFTINPKFRVFAEFLNITNQPFEVYQGTETRFIQREFYSWWTRIGVKFDF</sequence>
<keyword evidence="8" id="KW-0675">Receptor</keyword>
<dbReference type="Pfam" id="PF07715">
    <property type="entry name" value="Plug"/>
    <property type="match status" value="1"/>
</dbReference>
<protein>
    <submittedName>
        <fullName evidence="8">TonB-dependent receptor</fullName>
    </submittedName>
</protein>
<dbReference type="InterPro" id="IPR037066">
    <property type="entry name" value="Plug_dom_sf"/>
</dbReference>
<dbReference type="InterPro" id="IPR008969">
    <property type="entry name" value="CarboxyPept-like_regulatory"/>
</dbReference>
<dbReference type="Pfam" id="PF00593">
    <property type="entry name" value="TonB_dep_Rec_b-barrel"/>
    <property type="match status" value="1"/>
</dbReference>
<dbReference type="EMBL" id="BHXQ01000002">
    <property type="protein sequence ID" value="GCC50943.1"/>
    <property type="molecule type" value="Genomic_DNA"/>
</dbReference>
<keyword evidence="2 4" id="KW-0472">Membrane</keyword>
<evidence type="ECO:0000256" key="5">
    <source>
        <dbReference type="SAM" id="SignalP"/>
    </source>
</evidence>
<name>A0A401U7S6_9BACT</name>
<evidence type="ECO:0000256" key="4">
    <source>
        <dbReference type="RuleBase" id="RU003357"/>
    </source>
</evidence>
<dbReference type="SUPFAM" id="SSF49464">
    <property type="entry name" value="Carboxypeptidase regulatory domain-like"/>
    <property type="match status" value="1"/>
</dbReference>
<keyword evidence="9" id="KW-1185">Reference proteome</keyword>
<dbReference type="Gene3D" id="2.170.130.10">
    <property type="entry name" value="TonB-dependent receptor, plug domain"/>
    <property type="match status" value="1"/>
</dbReference>
<dbReference type="Pfam" id="PF13715">
    <property type="entry name" value="CarbopepD_reg_2"/>
    <property type="match status" value="1"/>
</dbReference>
<dbReference type="PANTHER" id="PTHR40980:SF4">
    <property type="entry name" value="TONB-DEPENDENT RECEPTOR-LIKE BETA-BARREL DOMAIN-CONTAINING PROTEIN"/>
    <property type="match status" value="1"/>
</dbReference>
<evidence type="ECO:0000259" key="6">
    <source>
        <dbReference type="Pfam" id="PF00593"/>
    </source>
</evidence>
<dbReference type="Gene3D" id="2.40.170.20">
    <property type="entry name" value="TonB-dependent receptor, beta-barrel domain"/>
    <property type="match status" value="1"/>
</dbReference>
<dbReference type="GO" id="GO:0009279">
    <property type="term" value="C:cell outer membrane"/>
    <property type="evidence" value="ECO:0007669"/>
    <property type="project" value="UniProtKB-SubCell"/>
</dbReference>
<dbReference type="InterPro" id="IPR036942">
    <property type="entry name" value="Beta-barrel_TonB_sf"/>
</dbReference>
<dbReference type="Proteomes" id="UP000288227">
    <property type="component" value="Unassembled WGS sequence"/>
</dbReference>